<dbReference type="GO" id="GO:0016746">
    <property type="term" value="F:acyltransferase activity"/>
    <property type="evidence" value="ECO:0007669"/>
    <property type="project" value="UniProtKB-KW"/>
</dbReference>
<dbReference type="Gene3D" id="3.40.50.1820">
    <property type="entry name" value="alpha/beta hydrolase"/>
    <property type="match status" value="1"/>
</dbReference>
<reference evidence="4 5" key="1">
    <citation type="submission" date="2024-01" db="EMBL/GenBank/DDBJ databases">
        <authorList>
            <person name="Kunselman E."/>
        </authorList>
    </citation>
    <scope>NUCLEOTIDE SEQUENCE [LARGE SCALE GENOMIC DNA]</scope>
    <source>
        <strain evidence="4">2 abalone samples</strain>
    </source>
</reference>
<dbReference type="EC" id="2.3.1.-" evidence="4"/>
<proteinExistence type="predicted"/>
<feature type="domain" description="Poly-beta-hydroxybutyrate polymerase N-terminal" evidence="3">
    <location>
        <begin position="69"/>
        <end position="228"/>
    </location>
</feature>
<dbReference type="InterPro" id="IPR051321">
    <property type="entry name" value="PHA/PHB_synthase"/>
</dbReference>
<evidence type="ECO:0000256" key="1">
    <source>
        <dbReference type="ARBA" id="ARBA00022679"/>
    </source>
</evidence>
<keyword evidence="1 4" id="KW-0808">Transferase</keyword>
<dbReference type="RefSeq" id="WP_338364739.1">
    <property type="nucleotide sequence ID" value="NZ_CAWVOK010000033.1"/>
</dbReference>
<protein>
    <submittedName>
        <fullName evidence="4">Polyhydroxyalkanoate synthase subunit PhaC</fullName>
        <ecNumber evidence="4">2.3.1.-</ecNumber>
    </submittedName>
</protein>
<accession>A0ABP0ETZ7</accession>
<dbReference type="InterPro" id="IPR010941">
    <property type="entry name" value="PhaC_N"/>
</dbReference>
<dbReference type="PANTHER" id="PTHR36837:SF5">
    <property type="entry name" value="POLY-3-HYDROXYBUTYRATE SYNTHASE"/>
    <property type="match status" value="1"/>
</dbReference>
<evidence type="ECO:0000313" key="5">
    <source>
        <dbReference type="Proteomes" id="UP001314181"/>
    </source>
</evidence>
<gene>
    <name evidence="4" type="ORF">CAXC1_70016</name>
</gene>
<dbReference type="InterPro" id="IPR029058">
    <property type="entry name" value="AB_hydrolase_fold"/>
</dbReference>
<dbReference type="Pfam" id="PF07167">
    <property type="entry name" value="PhaC_N"/>
    <property type="match status" value="1"/>
</dbReference>
<dbReference type="EMBL" id="CAWVOK010000033">
    <property type="protein sequence ID" value="CAK8163492.1"/>
    <property type="molecule type" value="Genomic_DNA"/>
</dbReference>
<keyword evidence="5" id="KW-1185">Reference proteome</keyword>
<dbReference type="SUPFAM" id="SSF53474">
    <property type="entry name" value="alpha/beta-Hydrolases"/>
    <property type="match status" value="1"/>
</dbReference>
<evidence type="ECO:0000313" key="4">
    <source>
        <dbReference type="EMBL" id="CAK8163492.1"/>
    </source>
</evidence>
<sequence length="539" mass="61545">MTQDIGLPPWYVDFMPLISTGYLQSVFSGYISELSNIFNNTNFLQKLSTTMSETYINTLKNFTKNSTNNPLVNIYETLNITQETFKNLLLSEIRIKCNDDKNFVALNFLLQIFFDTFSTHNNIFLNPCYWEKILENNGANLINGIKNFYYDAFLNSGTISTVDKTMHSIGDDIANTPGMVVWQNDLVQLIRYKPCNKVYSIPLLIIPPFINKYYILDIGKGKSIVSWLVQQGYDTFLVSWCNPTPSMTNLKVEDYVVEGIKKPMDALLKLMNVSKVNVMGYCIGGTFLMMLAGALTKQKNFPINSITLLNTLLDFSFPGASGIFIKDELVNFLQHNVALIRGDAMSGFFSWLKPNELIWHYVINNYFLGKQVKQSSIMYWNSDPPRLVGKMFAEYLQLTYLNNVLTKANGMNIYNNPVDLSEINIPIYCLAAIKDHITPFEATFQSAKMLNNAVLTAVDSGHVMSVLSIPEFKKYAYYSKMPTNKDIDSSTWLKNTTCIENNTWWDHWNSWQKQLSGEKIKSQSIKKIEDAPGSYVKSR</sequence>
<evidence type="ECO:0000259" key="3">
    <source>
        <dbReference type="Pfam" id="PF07167"/>
    </source>
</evidence>
<dbReference type="Proteomes" id="UP001314181">
    <property type="component" value="Unassembled WGS sequence"/>
</dbReference>
<organism evidence="4 5">
    <name type="scientific">Candidatus Xenohaliotis californiensis</name>
    <dbReference type="NCBI Taxonomy" id="84677"/>
    <lineage>
        <taxon>Bacteria</taxon>
        <taxon>Pseudomonadati</taxon>
        <taxon>Pseudomonadota</taxon>
        <taxon>Alphaproteobacteria</taxon>
        <taxon>Rickettsiales</taxon>
        <taxon>Anaplasmataceae</taxon>
        <taxon>Candidatus Xenohaliotis</taxon>
    </lineage>
</organism>
<comment type="caution">
    <text evidence="4">The sequence shown here is derived from an EMBL/GenBank/DDBJ whole genome shotgun (WGS) entry which is preliminary data.</text>
</comment>
<name>A0ABP0ETZ7_9RICK</name>
<keyword evidence="2 4" id="KW-0012">Acyltransferase</keyword>
<dbReference type="PANTHER" id="PTHR36837">
    <property type="entry name" value="POLY(3-HYDROXYALKANOATE) POLYMERASE SUBUNIT PHAC"/>
    <property type="match status" value="1"/>
</dbReference>
<evidence type="ECO:0000256" key="2">
    <source>
        <dbReference type="ARBA" id="ARBA00023315"/>
    </source>
</evidence>